<proteinExistence type="predicted"/>
<keyword evidence="2" id="KW-1185">Reference proteome</keyword>
<dbReference type="KEGG" id="mfeu:H1D33_03530"/>
<dbReference type="AlphaFoldDB" id="A0A7L6B7M6"/>
<reference evidence="1 2" key="2">
    <citation type="journal article" date="2021" name="Mar. Drugs">
        <title>A New Micromonospora Strain with Antibiotic Activity Isolated from the Microbiome of a Mid-Atlantic Deep-Sea Sponge.</title>
        <authorList>
            <person name="Back C.R."/>
            <person name="Stennett H.L."/>
            <person name="Williams S.E."/>
            <person name="Wang L."/>
            <person name="Ojeda Gomez J."/>
            <person name="Abdulle O.M."/>
            <person name="Duffy T."/>
            <person name="Neal C."/>
            <person name="Mantell J."/>
            <person name="Jepson M.A."/>
            <person name="Hendry K.R."/>
            <person name="Powell D."/>
            <person name="Stach J.E.M."/>
            <person name="Essex-Lopresti A.E."/>
            <person name="Willis C.L."/>
            <person name="Curnow P."/>
            <person name="Race P.R."/>
        </authorList>
    </citation>
    <scope>NUCLEOTIDE SEQUENCE [LARGE SCALE GENOMIC DNA]</scope>
    <source>
        <strain evidence="1 2">28ISP2-46</strain>
    </source>
</reference>
<reference evidence="2" key="1">
    <citation type="submission" date="2020-07" db="EMBL/GenBank/DDBJ databases">
        <title>A new Micromonospora strain with potent antibiotic activity isolated from the microbiome of a mid-Atlantic deep-sea sponge.</title>
        <authorList>
            <person name="Back C.R."/>
            <person name="Stennett H.L."/>
            <person name="Williams S.E."/>
            <person name="Wang L."/>
            <person name="Ojeda Gomez J."/>
            <person name="Abdulle O.M."/>
            <person name="Duffy T."/>
            <person name="Hendry K.R."/>
            <person name="Powell D."/>
            <person name="Stach J.E."/>
            <person name="Essex-Lopresti A.E."/>
            <person name="Willis C.L."/>
            <person name="Curnow P."/>
            <person name="Race P.R."/>
        </authorList>
    </citation>
    <scope>NUCLEOTIDE SEQUENCE [LARGE SCALE GENOMIC DNA]</scope>
    <source>
        <strain evidence="2">28ISP2-46</strain>
    </source>
</reference>
<evidence type="ECO:0000313" key="2">
    <source>
        <dbReference type="Proteomes" id="UP000510844"/>
    </source>
</evidence>
<dbReference type="Proteomes" id="UP000510844">
    <property type="component" value="Chromosome"/>
</dbReference>
<evidence type="ECO:0000313" key="1">
    <source>
        <dbReference type="EMBL" id="QLQ37976.1"/>
    </source>
</evidence>
<protein>
    <submittedName>
        <fullName evidence="1">Uncharacterized protein</fullName>
    </submittedName>
</protein>
<name>A0A7L6B7M6_9ACTN</name>
<sequence>MTNPRTAPGVVVQRNASQFDRHPTALKIYVHDGHLFVQSFDADIAIYAPGQWLSAKHGSGRDEQVAS</sequence>
<gene>
    <name evidence="1" type="ORF">H1D33_03530</name>
</gene>
<organism evidence="1 2">
    <name type="scientific">Micromonospora robiginosa</name>
    <dbReference type="NCBI Taxonomy" id="2749844"/>
    <lineage>
        <taxon>Bacteria</taxon>
        <taxon>Bacillati</taxon>
        <taxon>Actinomycetota</taxon>
        <taxon>Actinomycetes</taxon>
        <taxon>Micromonosporales</taxon>
        <taxon>Micromonosporaceae</taxon>
        <taxon>Micromonospora</taxon>
    </lineage>
</organism>
<dbReference type="RefSeq" id="WP_181570421.1">
    <property type="nucleotide sequence ID" value="NZ_CP059322.2"/>
</dbReference>
<dbReference type="EMBL" id="CP059322">
    <property type="protein sequence ID" value="QLQ37976.1"/>
    <property type="molecule type" value="Genomic_DNA"/>
</dbReference>
<accession>A0A7L6B7M6</accession>